<name>A0A448Z3E2_9STRA</name>
<accession>A0A448Z3E2</accession>
<feature type="compositionally biased region" description="Basic and acidic residues" evidence="1">
    <location>
        <begin position="314"/>
        <end position="323"/>
    </location>
</feature>
<keyword evidence="2" id="KW-1133">Transmembrane helix</keyword>
<keyword evidence="2" id="KW-0472">Membrane</keyword>
<dbReference type="Proteomes" id="UP000291116">
    <property type="component" value="Unassembled WGS sequence"/>
</dbReference>
<feature type="transmembrane region" description="Helical" evidence="2">
    <location>
        <begin position="370"/>
        <end position="389"/>
    </location>
</feature>
<feature type="compositionally biased region" description="Basic and acidic residues" evidence="1">
    <location>
        <begin position="121"/>
        <end position="132"/>
    </location>
</feature>
<evidence type="ECO:0000256" key="2">
    <source>
        <dbReference type="SAM" id="Phobius"/>
    </source>
</evidence>
<dbReference type="EMBL" id="CAACVS010000095">
    <property type="protein sequence ID" value="VEU36586.1"/>
    <property type="molecule type" value="Genomic_DNA"/>
</dbReference>
<proteinExistence type="predicted"/>
<feature type="region of interest" description="Disordered" evidence="1">
    <location>
        <begin position="16"/>
        <end position="61"/>
    </location>
</feature>
<dbReference type="AlphaFoldDB" id="A0A448Z3E2"/>
<feature type="compositionally biased region" description="Polar residues" evidence="1">
    <location>
        <begin position="139"/>
        <end position="165"/>
    </location>
</feature>
<feature type="compositionally biased region" description="Low complexity" evidence="1">
    <location>
        <begin position="304"/>
        <end position="313"/>
    </location>
</feature>
<keyword evidence="4" id="KW-1185">Reference proteome</keyword>
<protein>
    <submittedName>
        <fullName evidence="3">Uncharacterized protein</fullName>
    </submittedName>
</protein>
<feature type="compositionally biased region" description="Low complexity" evidence="1">
    <location>
        <begin position="20"/>
        <end position="50"/>
    </location>
</feature>
<sequence>MVDILYKIDRPSVVPFNYGDDTSSSNQNETDSSSNIVYQSSTTSLASSRDLSSRSRAKTKLTPQRVDMAGNLAISDRKLDDFHNQFQAVLKSQGYDGLSPHRVEEEWASSSDEESSLGFDHYPRGTNEHTSIDRPLTANAANSSFASKENSQNQKSNDGKNSSPDSETESGKRSLGSDVDIEVNSTDNSGVVGIGDKSILGNDLPSEQAFLESSRRLAEMKRKLDEMRGLKNSIGVLTESYLERGAKRDEPQTAKNHIEWQPEPSVSSASSVPPPTHKAAEDSVLSSDRVGERAATPERSVSMTTAAAATAHATRTEVFDGREVATGAPSEEDHTDLKTEVSILLNTTTSTIGEESHIDQKTTERRPCRLALIVLAVFGLAGVGIYIGYMSYMIHMNKQ</sequence>
<feature type="compositionally biased region" description="Low complexity" evidence="1">
    <location>
        <begin position="262"/>
        <end position="271"/>
    </location>
</feature>
<reference evidence="3 4" key="1">
    <citation type="submission" date="2019-01" db="EMBL/GenBank/DDBJ databases">
        <authorList>
            <person name="Ferrante I. M."/>
        </authorList>
    </citation>
    <scope>NUCLEOTIDE SEQUENCE [LARGE SCALE GENOMIC DNA]</scope>
    <source>
        <strain evidence="3 4">B856</strain>
    </source>
</reference>
<feature type="region of interest" description="Disordered" evidence="1">
    <location>
        <begin position="245"/>
        <end position="335"/>
    </location>
</feature>
<keyword evidence="2" id="KW-0812">Transmembrane</keyword>
<evidence type="ECO:0000256" key="1">
    <source>
        <dbReference type="SAM" id="MobiDB-lite"/>
    </source>
</evidence>
<feature type="region of interest" description="Disordered" evidence="1">
    <location>
        <begin position="102"/>
        <end position="190"/>
    </location>
</feature>
<evidence type="ECO:0000313" key="4">
    <source>
        <dbReference type="Proteomes" id="UP000291116"/>
    </source>
</evidence>
<gene>
    <name evidence="3" type="ORF">PSNMU_V1.4_AUG-EV-PASAV3_0033480</name>
</gene>
<evidence type="ECO:0000313" key="3">
    <source>
        <dbReference type="EMBL" id="VEU36586.1"/>
    </source>
</evidence>
<feature type="compositionally biased region" description="Basic and acidic residues" evidence="1">
    <location>
        <begin position="245"/>
        <end position="260"/>
    </location>
</feature>
<organism evidence="3 4">
    <name type="scientific">Pseudo-nitzschia multistriata</name>
    <dbReference type="NCBI Taxonomy" id="183589"/>
    <lineage>
        <taxon>Eukaryota</taxon>
        <taxon>Sar</taxon>
        <taxon>Stramenopiles</taxon>
        <taxon>Ochrophyta</taxon>
        <taxon>Bacillariophyta</taxon>
        <taxon>Bacillariophyceae</taxon>
        <taxon>Bacillariophycidae</taxon>
        <taxon>Bacillariales</taxon>
        <taxon>Bacillariaceae</taxon>
        <taxon>Pseudo-nitzschia</taxon>
    </lineage>
</organism>